<dbReference type="SUPFAM" id="SSF49344">
    <property type="entry name" value="CBD9-like"/>
    <property type="match status" value="1"/>
</dbReference>
<gene>
    <name evidence="11" type="ORF">GFSPODELE1_LOCUS5628</name>
</gene>
<feature type="compositionally biased region" description="Gly residues" evidence="7">
    <location>
        <begin position="236"/>
        <end position="246"/>
    </location>
</feature>
<protein>
    <recommendedName>
        <fullName evidence="10">Cytochrome b561 domain-containing protein</fullName>
    </recommendedName>
</protein>
<keyword evidence="4" id="KW-0249">Electron transport</keyword>
<dbReference type="SMART" id="SM00664">
    <property type="entry name" value="DoH"/>
    <property type="match status" value="1"/>
</dbReference>
<feature type="transmembrane region" description="Helical" evidence="8">
    <location>
        <begin position="299"/>
        <end position="321"/>
    </location>
</feature>
<comment type="subcellular location">
    <subcellularLocation>
        <location evidence="1">Membrane</location>
    </subcellularLocation>
</comment>
<evidence type="ECO:0000256" key="5">
    <source>
        <dbReference type="ARBA" id="ARBA00022989"/>
    </source>
</evidence>
<dbReference type="Gene3D" id="1.20.120.1770">
    <property type="match status" value="1"/>
</dbReference>
<dbReference type="Pfam" id="PF03188">
    <property type="entry name" value="Cytochrom_B561"/>
    <property type="match status" value="1"/>
</dbReference>
<feature type="compositionally biased region" description="Polar residues" evidence="7">
    <location>
        <begin position="214"/>
        <end position="229"/>
    </location>
</feature>
<evidence type="ECO:0000256" key="4">
    <source>
        <dbReference type="ARBA" id="ARBA00022982"/>
    </source>
</evidence>
<feature type="region of interest" description="Disordered" evidence="7">
    <location>
        <begin position="142"/>
        <end position="161"/>
    </location>
</feature>
<dbReference type="Gene3D" id="2.60.40.1210">
    <property type="entry name" value="Cellobiose dehydrogenase, cytochrome domain"/>
    <property type="match status" value="1"/>
</dbReference>
<feature type="compositionally biased region" description="Low complexity" evidence="7">
    <location>
        <begin position="43"/>
        <end position="62"/>
    </location>
</feature>
<dbReference type="Pfam" id="PF16010">
    <property type="entry name" value="CDH-cyt"/>
    <property type="match status" value="1"/>
</dbReference>
<name>A0ABP1DFF7_9APHY</name>
<evidence type="ECO:0000259" key="10">
    <source>
        <dbReference type="PROSITE" id="PS50939"/>
    </source>
</evidence>
<evidence type="ECO:0000313" key="12">
    <source>
        <dbReference type="Proteomes" id="UP001497453"/>
    </source>
</evidence>
<feature type="transmembrane region" description="Helical" evidence="8">
    <location>
        <begin position="413"/>
        <end position="433"/>
    </location>
</feature>
<accession>A0ABP1DFF7</accession>
<evidence type="ECO:0000256" key="3">
    <source>
        <dbReference type="ARBA" id="ARBA00022692"/>
    </source>
</evidence>
<keyword evidence="3 8" id="KW-0812">Transmembrane</keyword>
<dbReference type="InterPro" id="IPR005018">
    <property type="entry name" value="DOMON_domain"/>
</dbReference>
<dbReference type="CDD" id="cd09630">
    <property type="entry name" value="CDH_like_cytochrome"/>
    <property type="match status" value="1"/>
</dbReference>
<organism evidence="11 12">
    <name type="scientific">Somion occarium</name>
    <dbReference type="NCBI Taxonomy" id="3059160"/>
    <lineage>
        <taxon>Eukaryota</taxon>
        <taxon>Fungi</taxon>
        <taxon>Dikarya</taxon>
        <taxon>Basidiomycota</taxon>
        <taxon>Agaricomycotina</taxon>
        <taxon>Agaricomycetes</taxon>
        <taxon>Polyporales</taxon>
        <taxon>Cerrenaceae</taxon>
        <taxon>Somion</taxon>
    </lineage>
</organism>
<evidence type="ECO:0000256" key="1">
    <source>
        <dbReference type="ARBA" id="ARBA00004370"/>
    </source>
</evidence>
<evidence type="ECO:0000256" key="7">
    <source>
        <dbReference type="SAM" id="MobiDB-lite"/>
    </source>
</evidence>
<feature type="transmembrane region" description="Helical" evidence="8">
    <location>
        <begin position="370"/>
        <end position="390"/>
    </location>
</feature>
<feature type="signal peptide" evidence="9">
    <location>
        <begin position="1"/>
        <end position="19"/>
    </location>
</feature>
<keyword evidence="9" id="KW-0732">Signal</keyword>
<evidence type="ECO:0000256" key="9">
    <source>
        <dbReference type="SAM" id="SignalP"/>
    </source>
</evidence>
<dbReference type="PANTHER" id="PTHR47797">
    <property type="entry name" value="DEHYDROGENASE, PUTATIVE (AFU_ORTHOLOGUE AFUA_8G05805)-RELATED"/>
    <property type="match status" value="1"/>
</dbReference>
<dbReference type="EMBL" id="OZ037947">
    <property type="protein sequence ID" value="CAL1705877.1"/>
    <property type="molecule type" value="Genomic_DNA"/>
</dbReference>
<evidence type="ECO:0000256" key="8">
    <source>
        <dbReference type="SAM" id="Phobius"/>
    </source>
</evidence>
<evidence type="ECO:0000256" key="6">
    <source>
        <dbReference type="ARBA" id="ARBA00023136"/>
    </source>
</evidence>
<proteinExistence type="predicted"/>
<feature type="region of interest" description="Disordered" evidence="7">
    <location>
        <begin position="214"/>
        <end position="246"/>
    </location>
</feature>
<dbReference type="PROSITE" id="PS50939">
    <property type="entry name" value="CYTOCHROME_B561"/>
    <property type="match status" value="1"/>
</dbReference>
<feature type="chain" id="PRO_5045593238" description="Cytochrome b561 domain-containing protein" evidence="9">
    <location>
        <begin position="20"/>
        <end position="470"/>
    </location>
</feature>
<dbReference type="InterPro" id="IPR015920">
    <property type="entry name" value="Cellobiose_DH-like_cyt"/>
</dbReference>
<dbReference type="CDD" id="cd08760">
    <property type="entry name" value="Cyt_b561_FRRS1_like"/>
    <property type="match status" value="1"/>
</dbReference>
<sequence>MRSLLKSLFVLGLCTLSLASPQDSDDHHHGRGGGGDNDDTDDSNSSASPTPTGSSTATNSTSSNSALIGMNGDAVCTDLLCVGGLVNGSTVTYTLQSLGAANLGWMAMGFGAQMANTPMVIMWSNSDGSITLSQRKAPAEIMPTVDSNPPRKATAEPSLSSLSGSNPKLAFTIPADSSVGNSIIWAFSTNNPGDSAEGAQLVQHLNSGPTSLNLANTISASSRDPTNPISTLSGGSSSGSGSGSGTGSGSVSIPLQSYQKMLVAHGLLSTIGFLIILPIGALLARYLRTFSNTWFRGHWIIQLALGGPIIIAGVALGFAGVHQSGAPHVADDHKRWGIAIFVLYFGQIALGTAIHYIKPRSFVVNKRRPLQNYFHAVLGLLIIALAFYQVRTGFMHEWPTTTGRSPVSNAANIVWYIWVVLMPVLYAAGLILLRRQFKQERVTKQDPAVSRESSDQRYYMRILHGRTEQE</sequence>
<evidence type="ECO:0000313" key="11">
    <source>
        <dbReference type="EMBL" id="CAL1705877.1"/>
    </source>
</evidence>
<dbReference type="Proteomes" id="UP001497453">
    <property type="component" value="Chromosome 4"/>
</dbReference>
<keyword evidence="5 8" id="KW-1133">Transmembrane helix</keyword>
<reference evidence="12" key="1">
    <citation type="submission" date="2024-04" db="EMBL/GenBank/DDBJ databases">
        <authorList>
            <person name="Shaw F."/>
            <person name="Minotto A."/>
        </authorList>
    </citation>
    <scope>NUCLEOTIDE SEQUENCE [LARGE SCALE GENOMIC DNA]</scope>
</reference>
<evidence type="ECO:0000256" key="2">
    <source>
        <dbReference type="ARBA" id="ARBA00022448"/>
    </source>
</evidence>
<dbReference type="InterPro" id="IPR006593">
    <property type="entry name" value="Cyt_b561/ferric_Rdtase_TM"/>
</dbReference>
<feature type="region of interest" description="Disordered" evidence="7">
    <location>
        <begin position="21"/>
        <end position="62"/>
    </location>
</feature>
<dbReference type="PANTHER" id="PTHR47797:SF3">
    <property type="entry name" value="CYTOCHROME B561 DOMAIN-CONTAINING PROTEIN"/>
    <property type="match status" value="1"/>
</dbReference>
<keyword evidence="2" id="KW-0813">Transport</keyword>
<feature type="domain" description="Cytochrome b561" evidence="10">
    <location>
        <begin position="217"/>
        <end position="431"/>
    </location>
</feature>
<feature type="transmembrane region" description="Helical" evidence="8">
    <location>
        <begin position="336"/>
        <end position="358"/>
    </location>
</feature>
<feature type="transmembrane region" description="Helical" evidence="8">
    <location>
        <begin position="262"/>
        <end position="287"/>
    </location>
</feature>
<dbReference type="SMART" id="SM00665">
    <property type="entry name" value="B561"/>
    <property type="match status" value="1"/>
</dbReference>
<keyword evidence="12" id="KW-1185">Reference proteome</keyword>
<keyword evidence="6 8" id="KW-0472">Membrane</keyword>